<organism evidence="1">
    <name type="scientific">Arsenophonus endosymbiont of Trialeurodes vaporariorum</name>
    <dbReference type="NCBI Taxonomy" id="235567"/>
    <lineage>
        <taxon>Bacteria</taxon>
        <taxon>Pseudomonadati</taxon>
        <taxon>Pseudomonadota</taxon>
        <taxon>Gammaproteobacteria</taxon>
        <taxon>Enterobacterales</taxon>
        <taxon>Morganellaceae</taxon>
        <taxon>Arsenophonus</taxon>
    </lineage>
</organism>
<gene>
    <name evidence="1" type="ORF">ARTV_0709</name>
</gene>
<sequence>MENPNVNVKVTRMAYVMGIDALQVIPSFDGRVLRLYLHKHLLLQIELPPKQKHRTIHY</sequence>
<proteinExistence type="predicted"/>
<dbReference type="EMBL" id="UFQR01000002">
    <property type="protein sequence ID" value="SSW95053.1"/>
    <property type="molecule type" value="Genomic_DNA"/>
</dbReference>
<protein>
    <submittedName>
        <fullName evidence="1">Uncharacterized protein</fullName>
    </submittedName>
</protein>
<evidence type="ECO:0000313" key="1">
    <source>
        <dbReference type="EMBL" id="SSW95053.1"/>
    </source>
</evidence>
<dbReference type="AlphaFoldDB" id="A0A3B0LYM4"/>
<reference evidence="1" key="1">
    <citation type="submission" date="2018-04" db="EMBL/GenBank/DDBJ databases">
        <authorList>
            <person name="Go L.Y."/>
            <person name="Mitchell J.A."/>
        </authorList>
    </citation>
    <scope>NUCLEOTIDE SEQUENCE</scope>
    <source>
        <strain evidence="1">ARTV</strain>
    </source>
</reference>
<accession>A0A3B0LYM4</accession>
<name>A0A3B0LYM4_9GAMM</name>